<keyword evidence="5" id="KW-0460">Magnesium</keyword>
<evidence type="ECO:0000256" key="3">
    <source>
        <dbReference type="ARBA" id="ARBA00022723"/>
    </source>
</evidence>
<dbReference type="GO" id="GO:0006096">
    <property type="term" value="P:glycolytic process"/>
    <property type="evidence" value="ECO:0007669"/>
    <property type="project" value="UniProtKB-KW"/>
</dbReference>
<evidence type="ECO:0000313" key="7">
    <source>
        <dbReference type="EMBL" id="JAI43373.1"/>
    </source>
</evidence>
<dbReference type="EMBL" id="GDHF01008941">
    <property type="protein sequence ID" value="JAI43373.1"/>
    <property type="molecule type" value="Transcribed_RNA"/>
</dbReference>
<dbReference type="Pfam" id="PF04587">
    <property type="entry name" value="ADP_PFK_GK"/>
    <property type="match status" value="1"/>
</dbReference>
<name>A0A0K8VWW7_BACLA</name>
<dbReference type="GO" id="GO:0006006">
    <property type="term" value="P:glucose metabolic process"/>
    <property type="evidence" value="ECO:0007669"/>
    <property type="project" value="TreeGrafter"/>
</dbReference>
<protein>
    <submittedName>
        <fullName evidence="7">ADP-dependent glucokinase</fullName>
    </submittedName>
</protein>
<evidence type="ECO:0000256" key="2">
    <source>
        <dbReference type="ARBA" id="ARBA00022679"/>
    </source>
</evidence>
<dbReference type="PROSITE" id="PS51255">
    <property type="entry name" value="ADPK"/>
    <property type="match status" value="1"/>
</dbReference>
<sequence>MTSVIKYMSLVTTCSVFAALISIVWQAFLSLKQLNKTTSILTGLLAIESSFKKPLQAPKVAVGYGACTDLLLHATDFLNYTEELVKGVGPEFTVDEVNDRQELLQTFAYYFQNGAAAERIMPNTELFRELIQIAKTRHRGNIKWFLGGNAPLMGTRFHLEGANVLLGARMSKKLRRLVPAEIKIAGDEIPEDDIHLILEYKSGDTWGPLVAPRANRYILHNDQNNPHLNSVEHFDEAVRNFQPRLLVISGIQMMDSYKFAPGVREARLLKVQEQITSQTYATLQHFEMASYVEIELLQLLRQYVLPYVDSLGMNEQELENLRQVLTHGRTTLATDWNPRVAAALDQMRDVFQILAQDYYKNSTGLPRRRLLTRIHVHTLAYQALLTVRDSQWERTQLAAAKAALTAHRHVCQTDMINPESALLILDDSFSTTALNKNTARRIQFNPQQPVPCWNETIAVNEQKSLPIEICVAPVLVCRVAKKTAGAGDNISAAALSQQL</sequence>
<dbReference type="SUPFAM" id="SSF53613">
    <property type="entry name" value="Ribokinase-like"/>
    <property type="match status" value="1"/>
</dbReference>
<evidence type="ECO:0000256" key="5">
    <source>
        <dbReference type="ARBA" id="ARBA00022842"/>
    </source>
</evidence>
<dbReference type="Gene3D" id="3.40.1190.20">
    <property type="match status" value="1"/>
</dbReference>
<gene>
    <name evidence="7" type="primary">Adpgk</name>
    <name evidence="7" type="ORF">c0_g1_i1</name>
</gene>
<dbReference type="AlphaFoldDB" id="A0A0K8VWW7"/>
<dbReference type="InterPro" id="IPR029056">
    <property type="entry name" value="Ribokinase-like"/>
</dbReference>
<dbReference type="InterPro" id="IPR007666">
    <property type="entry name" value="ADP_PFK/GK"/>
</dbReference>
<proteinExistence type="predicted"/>
<keyword evidence="3" id="KW-0479">Metal-binding</keyword>
<evidence type="ECO:0000256" key="1">
    <source>
        <dbReference type="ARBA" id="ARBA00022490"/>
    </source>
</evidence>
<dbReference type="GO" id="GO:0005783">
    <property type="term" value="C:endoplasmic reticulum"/>
    <property type="evidence" value="ECO:0007669"/>
    <property type="project" value="TreeGrafter"/>
</dbReference>
<dbReference type="PANTHER" id="PTHR21208:SF1">
    <property type="entry name" value="ADP-DEPENDENT GLUCOKINASE"/>
    <property type="match status" value="1"/>
</dbReference>
<reference evidence="7" key="1">
    <citation type="submission" date="2015-06" db="EMBL/GenBank/DDBJ databases">
        <authorList>
            <person name="Hoefler B.C."/>
            <person name="Straight P.D."/>
        </authorList>
    </citation>
    <scope>NUCLEOTIDE SEQUENCE</scope>
</reference>
<evidence type="ECO:0000256" key="6">
    <source>
        <dbReference type="ARBA" id="ARBA00023152"/>
    </source>
</evidence>
<dbReference type="GO" id="GO:0043843">
    <property type="term" value="F:ADP-specific glucokinase activity"/>
    <property type="evidence" value="ECO:0007669"/>
    <property type="project" value="TreeGrafter"/>
</dbReference>
<keyword evidence="2" id="KW-0808">Transferase</keyword>
<accession>A0A0K8VWW7</accession>
<dbReference type="PANTHER" id="PTHR21208">
    <property type="entry name" value="ADP-DEPENDENT GLUCOKINASE"/>
    <property type="match status" value="1"/>
</dbReference>
<dbReference type="OrthoDB" id="5847021at2759"/>
<keyword evidence="1" id="KW-0963">Cytoplasm</keyword>
<keyword evidence="6" id="KW-0324">Glycolysis</keyword>
<keyword evidence="4 7" id="KW-0418">Kinase</keyword>
<dbReference type="GO" id="GO:0046872">
    <property type="term" value="F:metal ion binding"/>
    <property type="evidence" value="ECO:0007669"/>
    <property type="project" value="UniProtKB-KW"/>
</dbReference>
<evidence type="ECO:0000256" key="4">
    <source>
        <dbReference type="ARBA" id="ARBA00022777"/>
    </source>
</evidence>
<organism evidence="7">
    <name type="scientific">Bactrocera latifrons</name>
    <name type="common">Malaysian fruit fly</name>
    <name type="synonym">Chaetodacus latifrons</name>
    <dbReference type="NCBI Taxonomy" id="174628"/>
    <lineage>
        <taxon>Eukaryota</taxon>
        <taxon>Metazoa</taxon>
        <taxon>Ecdysozoa</taxon>
        <taxon>Arthropoda</taxon>
        <taxon>Hexapoda</taxon>
        <taxon>Insecta</taxon>
        <taxon>Pterygota</taxon>
        <taxon>Neoptera</taxon>
        <taxon>Endopterygota</taxon>
        <taxon>Diptera</taxon>
        <taxon>Brachycera</taxon>
        <taxon>Muscomorpha</taxon>
        <taxon>Tephritoidea</taxon>
        <taxon>Tephritidae</taxon>
        <taxon>Bactrocera</taxon>
        <taxon>Bactrocera</taxon>
    </lineage>
</organism>